<dbReference type="Gene3D" id="2.40.37.10">
    <property type="entry name" value="Lyase, Ornithine Decarboxylase, Chain A, domain 1"/>
    <property type="match status" value="1"/>
</dbReference>
<dbReference type="InterPro" id="IPR009006">
    <property type="entry name" value="Ala_racemase/Decarboxylase_C"/>
</dbReference>
<comment type="cofactor">
    <cofactor evidence="1">
        <name>pyridoxal 5'-phosphate</name>
        <dbReference type="ChEBI" id="CHEBI:597326"/>
    </cofactor>
</comment>
<dbReference type="Pfam" id="PF02784">
    <property type="entry name" value="Orn_Arg_deC_N"/>
    <property type="match status" value="1"/>
</dbReference>
<proteinExistence type="inferred from homology"/>
<comment type="similarity">
    <text evidence="2">Belongs to the Orn/Lys/Arg decarboxylase class-II family.</text>
</comment>
<name>A0A451B241_9GAMM</name>
<dbReference type="AlphaFoldDB" id="A0A451B241"/>
<keyword evidence="4" id="KW-0456">Lyase</keyword>
<evidence type="ECO:0000313" key="6">
    <source>
        <dbReference type="EMBL" id="VFK66905.1"/>
    </source>
</evidence>
<dbReference type="Gene3D" id="3.20.20.10">
    <property type="entry name" value="Alanine racemase"/>
    <property type="match status" value="1"/>
</dbReference>
<keyword evidence="3" id="KW-0663">Pyridoxal phosphate</keyword>
<dbReference type="PANTHER" id="PTHR11482:SF6">
    <property type="entry name" value="ORNITHINE DECARBOXYLASE 1-RELATED"/>
    <property type="match status" value="1"/>
</dbReference>
<accession>A0A451B241</accession>
<dbReference type="SUPFAM" id="SSF51419">
    <property type="entry name" value="PLP-binding barrel"/>
    <property type="match status" value="1"/>
</dbReference>
<dbReference type="EMBL" id="CAADFZ010000115">
    <property type="protein sequence ID" value="VFK66905.1"/>
    <property type="molecule type" value="Genomic_DNA"/>
</dbReference>
<evidence type="ECO:0000313" key="7">
    <source>
        <dbReference type="EMBL" id="VFK72344.1"/>
    </source>
</evidence>
<evidence type="ECO:0000256" key="3">
    <source>
        <dbReference type="ARBA" id="ARBA00022898"/>
    </source>
</evidence>
<evidence type="ECO:0000256" key="4">
    <source>
        <dbReference type="ARBA" id="ARBA00023239"/>
    </source>
</evidence>
<dbReference type="PANTHER" id="PTHR11482">
    <property type="entry name" value="ARGININE/DIAMINOPIMELATE/ORNITHINE DECARBOXYLASE"/>
    <property type="match status" value="1"/>
</dbReference>
<evidence type="ECO:0000256" key="1">
    <source>
        <dbReference type="ARBA" id="ARBA00001933"/>
    </source>
</evidence>
<dbReference type="GO" id="GO:0033387">
    <property type="term" value="P:putrescine biosynthetic process from arginine, via ornithine"/>
    <property type="evidence" value="ECO:0007669"/>
    <property type="project" value="TreeGrafter"/>
</dbReference>
<dbReference type="GO" id="GO:0005737">
    <property type="term" value="C:cytoplasm"/>
    <property type="evidence" value="ECO:0007669"/>
    <property type="project" value="TreeGrafter"/>
</dbReference>
<dbReference type="InterPro" id="IPR002433">
    <property type="entry name" value="Orn_de-COase"/>
</dbReference>
<dbReference type="InterPro" id="IPR022644">
    <property type="entry name" value="De-COase2_N"/>
</dbReference>
<feature type="domain" description="Orn/DAP/Arg decarboxylase 2 N-terminal" evidence="5">
    <location>
        <begin position="107"/>
        <end position="343"/>
    </location>
</feature>
<evidence type="ECO:0000256" key="2">
    <source>
        <dbReference type="ARBA" id="ARBA00008872"/>
    </source>
</evidence>
<reference evidence="7" key="1">
    <citation type="submission" date="2019-02" db="EMBL/GenBank/DDBJ databases">
        <authorList>
            <person name="Gruber-Vodicka R. H."/>
            <person name="Seah K. B. B."/>
        </authorList>
    </citation>
    <scope>NUCLEOTIDE SEQUENCE</scope>
    <source>
        <strain evidence="7">BECK_BY19</strain>
        <strain evidence="6">BECK_BY8</strain>
    </source>
</reference>
<dbReference type="InterPro" id="IPR029066">
    <property type="entry name" value="PLP-binding_barrel"/>
</dbReference>
<evidence type="ECO:0000259" key="5">
    <source>
        <dbReference type="Pfam" id="PF02784"/>
    </source>
</evidence>
<protein>
    <submittedName>
        <fullName evidence="7">Diaminopimelate decarboxylase</fullName>
    </submittedName>
</protein>
<dbReference type="EMBL" id="CAADGD010000109">
    <property type="protein sequence ID" value="VFK72344.1"/>
    <property type="molecule type" value="Genomic_DNA"/>
</dbReference>
<dbReference type="SUPFAM" id="SSF50621">
    <property type="entry name" value="Alanine racemase C-terminal domain-like"/>
    <property type="match status" value="1"/>
</dbReference>
<gene>
    <name evidence="6" type="ORF">BECKUNK1418G_GA0071005_11156</name>
    <name evidence="7" type="ORF">BECKUNK1418H_GA0071006_11096</name>
</gene>
<dbReference type="GO" id="GO:0004586">
    <property type="term" value="F:ornithine decarboxylase activity"/>
    <property type="evidence" value="ECO:0007669"/>
    <property type="project" value="TreeGrafter"/>
</dbReference>
<sequence length="794" mass="90660">MNSDQIALLARCRNDNKIRYQKILSFLKDLNGYDLSFLMKTSFTDEDSSKNLHQDSEVNVLKKLIKRMLNTYSPEYSGFFLFNITKALDNELFLSQEIRNVIGSLPFKQFIAFKTNHNFNLQFSRLILNSGACIEVASLPEVIESCGMGFSTPNIIYANPTINEREFVISYQLGVTAFCFDRIKKLKMMINWCQQHDIDFKNIRLILRLATPFAGASMGMERFGLEVIRNKSMIEGIIKLLRSHDTNLAGVSFHIGIGAKNFAVYDNVFSSINSLFEKIISSSQRLPKIINIGGGFPMSNAEHLYLGALPLNEQISYIGRHIKELQNKFDFDFEIWSEIGQGITGNSGSIVVRVDFFETRENPRRSLSVAPYLSPGSILWGHTSKEIFSEQEQHLITQAGAWSLGINKYITFFPEVWSVLPNGEAHLVEENFEDLIPTLIYGKTCEPNDILNPKIKDDWIRVLMPNLCKIPGEFFVLRLCAGAYIDNGGDFNWNTFKDYPVHHIIDPLEESETSYPRNILSKNIPLNEKRTWEYRDRILRRNALTSRQIHEARCLVADQFFSREPLTTWLRKEGKISSEDEIAVKHLFWEKVDESLDSGLSMVRLKVPINEPDRAGKVVCVMATKILHSEADIPKIPLPYYGDYERRIFRTIFETEVRVLQRVLRINGQLKEKIFPMAYTSFFAKKIEYDIKGLLEKILLLANGTDGIKSWTTLTTGKRSTNLASSLPGSFRLILIPYEDISYCGEAIFSGIVVDGQPGIILNAVDLRGPYRFKEPLPKNIQLKIDIGDGLHIL</sequence>
<organism evidence="7">
    <name type="scientific">Candidatus Kentrum sp. UNK</name>
    <dbReference type="NCBI Taxonomy" id="2126344"/>
    <lineage>
        <taxon>Bacteria</taxon>
        <taxon>Pseudomonadati</taxon>
        <taxon>Pseudomonadota</taxon>
        <taxon>Gammaproteobacteria</taxon>
        <taxon>Candidatus Kentrum</taxon>
    </lineage>
</organism>